<dbReference type="KEGG" id="nall:PP769_04050"/>
<gene>
    <name evidence="2" type="ORF">PP769_04050</name>
</gene>
<dbReference type="EMBL" id="CP116967">
    <property type="protein sequence ID" value="WNM58949.1"/>
    <property type="molecule type" value="Genomic_DNA"/>
</dbReference>
<dbReference type="Pfam" id="PF00657">
    <property type="entry name" value="Lipase_GDSL"/>
    <property type="match status" value="1"/>
</dbReference>
<evidence type="ECO:0000256" key="1">
    <source>
        <dbReference type="SAM" id="Phobius"/>
    </source>
</evidence>
<keyword evidence="1" id="KW-0472">Membrane</keyword>
<keyword evidence="1" id="KW-1133">Transmembrane helix</keyword>
<protein>
    <submittedName>
        <fullName evidence="2">SGNH/GDSL hydrolase family protein</fullName>
    </submittedName>
</protein>
<proteinExistence type="predicted"/>
<accession>A0AA96JZR9</accession>
<reference evidence="2 3" key="1">
    <citation type="submission" date="2023-01" db="EMBL/GenBank/DDBJ databases">
        <title>Cultivation and genomic characterization of new, ubiquitous marine nitrite-oxidizing bacteria from the Nitrospirales.</title>
        <authorList>
            <person name="Mueller A.J."/>
            <person name="Daebeler A."/>
            <person name="Herbold C.W."/>
            <person name="Kirkegaard R.H."/>
            <person name="Daims H."/>
        </authorList>
    </citation>
    <scope>NUCLEOTIDE SEQUENCE [LARGE SCALE GENOMIC DNA]</scope>
    <source>
        <strain evidence="2 3">VA</strain>
    </source>
</reference>
<organism evidence="2 3">
    <name type="scientific">Candidatus Nitrospira allomarina</name>
    <dbReference type="NCBI Taxonomy" id="3020900"/>
    <lineage>
        <taxon>Bacteria</taxon>
        <taxon>Pseudomonadati</taxon>
        <taxon>Nitrospirota</taxon>
        <taxon>Nitrospiria</taxon>
        <taxon>Nitrospirales</taxon>
        <taxon>Nitrospiraceae</taxon>
        <taxon>Nitrospira</taxon>
    </lineage>
</organism>
<dbReference type="SUPFAM" id="SSF52266">
    <property type="entry name" value="SGNH hydrolase"/>
    <property type="match status" value="1"/>
</dbReference>
<name>A0AA96JZR9_9BACT</name>
<sequence length="332" mass="37855">MPKRLKGTLFYAGYLLLVTLPLLEVGVRIWGYSEHHIHDPIYTSFEPSEDISYIHKPNLMQARARGRVFINTDSLGLRSKVPGMVYGTKQPQEYRIAIVGDSVTFGEGVPKTEETFTEVLELMLNQHQNLWTVKVFNFGVSAYSVKEMAAMLKHRIVNIQPDLVVMAIIPPDLNLDRTPTIDSAGYLVGQKIASLLDSPVGEALRGIRLLYVLRDIGSRWVSPPQYLDPLLSRGEIPHSYRYIQQFNETANQYDLSSLIALLPRMEENAWGPLPDRLIHDGIRYLDLSYLGKEFTTEEYMASRFDRHPSPAVHRRIGEALALYVEHQPEYSQ</sequence>
<keyword evidence="2" id="KW-0378">Hydrolase</keyword>
<evidence type="ECO:0000313" key="2">
    <source>
        <dbReference type="EMBL" id="WNM58949.1"/>
    </source>
</evidence>
<dbReference type="GO" id="GO:0016788">
    <property type="term" value="F:hydrolase activity, acting on ester bonds"/>
    <property type="evidence" value="ECO:0007669"/>
    <property type="project" value="InterPro"/>
</dbReference>
<dbReference type="InterPro" id="IPR001087">
    <property type="entry name" value="GDSL"/>
</dbReference>
<dbReference type="CDD" id="cd00229">
    <property type="entry name" value="SGNH_hydrolase"/>
    <property type="match status" value="1"/>
</dbReference>
<keyword evidence="3" id="KW-1185">Reference proteome</keyword>
<dbReference type="Gene3D" id="3.40.50.1110">
    <property type="entry name" value="SGNH hydrolase"/>
    <property type="match status" value="1"/>
</dbReference>
<dbReference type="RefSeq" id="WP_312645502.1">
    <property type="nucleotide sequence ID" value="NZ_CP116967.1"/>
</dbReference>
<keyword evidence="1" id="KW-0812">Transmembrane</keyword>
<evidence type="ECO:0000313" key="3">
    <source>
        <dbReference type="Proteomes" id="UP001302719"/>
    </source>
</evidence>
<feature type="transmembrane region" description="Helical" evidence="1">
    <location>
        <begin position="12"/>
        <end position="31"/>
    </location>
</feature>
<dbReference type="AlphaFoldDB" id="A0AA96JZR9"/>
<dbReference type="InterPro" id="IPR036514">
    <property type="entry name" value="SGNH_hydro_sf"/>
</dbReference>
<dbReference type="Proteomes" id="UP001302719">
    <property type="component" value="Chromosome"/>
</dbReference>